<dbReference type="GO" id="GO:0000272">
    <property type="term" value="P:polysaccharide catabolic process"/>
    <property type="evidence" value="ECO:0007669"/>
    <property type="project" value="UniProtKB-KW"/>
</dbReference>
<dbReference type="GO" id="GO:0009986">
    <property type="term" value="C:cell surface"/>
    <property type="evidence" value="ECO:0007669"/>
    <property type="project" value="TreeGrafter"/>
</dbReference>
<keyword evidence="10" id="KW-0624">Polysaccharide degradation</keyword>
<keyword evidence="8" id="KW-0326">Glycosidase</keyword>
<name>A0A0G2IZC4_9EURO</name>
<evidence type="ECO:0000256" key="12">
    <source>
        <dbReference type="SAM" id="SignalP"/>
    </source>
</evidence>
<evidence type="ECO:0000256" key="1">
    <source>
        <dbReference type="ARBA" id="ARBA00004191"/>
    </source>
</evidence>
<feature type="compositionally biased region" description="Basic and acidic residues" evidence="11">
    <location>
        <begin position="96"/>
        <end position="105"/>
    </location>
</feature>
<keyword evidence="9" id="KW-0961">Cell wall biogenesis/degradation</keyword>
<accession>A0A0G2IZC4</accession>
<comment type="caution">
    <text evidence="13">The sequence shown here is derived from an EMBL/GenBank/DDBJ whole genome shotgun (WGS) entry which is preliminary data.</text>
</comment>
<keyword evidence="4" id="KW-0964">Secreted</keyword>
<dbReference type="PANTHER" id="PTHR31316">
    <property type="entry name" value="BETA-GLUCOSIDASE-LIKE PROTEIN NCA3, MITOCHONDRIAL-RELATED"/>
    <property type="match status" value="1"/>
</dbReference>
<comment type="similarity">
    <text evidence="2">Belongs to the SUN family.</text>
</comment>
<keyword evidence="7" id="KW-0119">Carbohydrate metabolism</keyword>
<protein>
    <recommendedName>
        <fullName evidence="15">Murein transglycosylase</fullName>
    </recommendedName>
</protein>
<evidence type="ECO:0000256" key="3">
    <source>
        <dbReference type="ARBA" id="ARBA00022512"/>
    </source>
</evidence>
<dbReference type="InterPro" id="IPR005556">
    <property type="entry name" value="SUN"/>
</dbReference>
<evidence type="ECO:0000256" key="5">
    <source>
        <dbReference type="ARBA" id="ARBA00022729"/>
    </source>
</evidence>
<dbReference type="PANTHER" id="PTHR31316:SF0">
    <property type="entry name" value="SECRETED BETA-GLUCOSIDASE SIM1-RELATED"/>
    <property type="match status" value="1"/>
</dbReference>
<keyword evidence="3" id="KW-0134">Cell wall</keyword>
<dbReference type="GO" id="GO:0009277">
    <property type="term" value="C:fungal-type cell wall"/>
    <property type="evidence" value="ECO:0007669"/>
    <property type="project" value="TreeGrafter"/>
</dbReference>
<evidence type="ECO:0000313" key="14">
    <source>
        <dbReference type="Proteomes" id="UP000034164"/>
    </source>
</evidence>
<dbReference type="Pfam" id="PF03856">
    <property type="entry name" value="SUN"/>
    <property type="match status" value="1"/>
</dbReference>
<keyword evidence="5 12" id="KW-0732">Signal</keyword>
<dbReference type="OrthoDB" id="5339822at2759"/>
<evidence type="ECO:0000256" key="7">
    <source>
        <dbReference type="ARBA" id="ARBA00023277"/>
    </source>
</evidence>
<dbReference type="EMBL" id="LCZI01001311">
    <property type="protein sequence ID" value="KKZ61329.1"/>
    <property type="molecule type" value="Genomic_DNA"/>
</dbReference>
<keyword evidence="6" id="KW-0378">Hydrolase</keyword>
<evidence type="ECO:0000256" key="2">
    <source>
        <dbReference type="ARBA" id="ARBA00010579"/>
    </source>
</evidence>
<evidence type="ECO:0000256" key="4">
    <source>
        <dbReference type="ARBA" id="ARBA00022525"/>
    </source>
</evidence>
<dbReference type="GO" id="GO:0016798">
    <property type="term" value="F:hydrolase activity, acting on glycosyl bonds"/>
    <property type="evidence" value="ECO:0007669"/>
    <property type="project" value="UniProtKB-KW"/>
</dbReference>
<dbReference type="Proteomes" id="UP000034164">
    <property type="component" value="Unassembled WGS sequence"/>
</dbReference>
<proteinExistence type="inferred from homology"/>
<gene>
    <name evidence="13" type="ORF">EMCG_04046</name>
</gene>
<evidence type="ECO:0000256" key="9">
    <source>
        <dbReference type="ARBA" id="ARBA00023316"/>
    </source>
</evidence>
<dbReference type="VEuPathDB" id="FungiDB:EMCG_04046"/>
<organism evidence="13 14">
    <name type="scientific">[Emmonsia] crescens</name>
    <dbReference type="NCBI Taxonomy" id="73230"/>
    <lineage>
        <taxon>Eukaryota</taxon>
        <taxon>Fungi</taxon>
        <taxon>Dikarya</taxon>
        <taxon>Ascomycota</taxon>
        <taxon>Pezizomycotina</taxon>
        <taxon>Eurotiomycetes</taxon>
        <taxon>Eurotiomycetidae</taxon>
        <taxon>Onygenales</taxon>
        <taxon>Ajellomycetaceae</taxon>
        <taxon>Emergomyces</taxon>
    </lineage>
</organism>
<evidence type="ECO:0000313" key="13">
    <source>
        <dbReference type="EMBL" id="KKZ61329.1"/>
    </source>
</evidence>
<reference evidence="14" key="1">
    <citation type="journal article" date="2015" name="PLoS Genet.">
        <title>The dynamic genome and transcriptome of the human fungal pathogen Blastomyces and close relative Emmonsia.</title>
        <authorList>
            <person name="Munoz J.F."/>
            <person name="Gauthier G.M."/>
            <person name="Desjardins C.A."/>
            <person name="Gallo J.E."/>
            <person name="Holder J."/>
            <person name="Sullivan T.D."/>
            <person name="Marty A.J."/>
            <person name="Carmen J.C."/>
            <person name="Chen Z."/>
            <person name="Ding L."/>
            <person name="Gujja S."/>
            <person name="Magrini V."/>
            <person name="Misas E."/>
            <person name="Mitreva M."/>
            <person name="Priest M."/>
            <person name="Saif S."/>
            <person name="Whiston E.A."/>
            <person name="Young S."/>
            <person name="Zeng Q."/>
            <person name="Goldman W.E."/>
            <person name="Mardis E.R."/>
            <person name="Taylor J.W."/>
            <person name="McEwen J.G."/>
            <person name="Clay O.K."/>
            <person name="Klein B.S."/>
            <person name="Cuomo C.A."/>
        </authorList>
    </citation>
    <scope>NUCLEOTIDE SEQUENCE [LARGE SCALE GENOMIC DNA]</scope>
    <source>
        <strain evidence="14">UAMH 3008</strain>
    </source>
</reference>
<evidence type="ECO:0000256" key="10">
    <source>
        <dbReference type="ARBA" id="ARBA00023326"/>
    </source>
</evidence>
<feature type="signal peptide" evidence="12">
    <location>
        <begin position="1"/>
        <end position="20"/>
    </location>
</feature>
<feature type="region of interest" description="Disordered" evidence="11">
    <location>
        <begin position="92"/>
        <end position="113"/>
    </location>
</feature>
<evidence type="ECO:0008006" key="15">
    <source>
        <dbReference type="Google" id="ProtNLM"/>
    </source>
</evidence>
<evidence type="ECO:0000256" key="8">
    <source>
        <dbReference type="ARBA" id="ARBA00023295"/>
    </source>
</evidence>
<comment type="subcellular location">
    <subcellularLocation>
        <location evidence="1">Secreted</location>
        <location evidence="1">Cell wall</location>
    </subcellularLocation>
</comment>
<sequence>MKFTTSVVLTVAAAGSLAAAQPHRHNHHRHIHAKRAPDATEVVVVPGPTVYAYELDGELIDQKEACKGITEGSLQWADPNSTDNACAPQPSITKPKAGEFYEKPEPTPPAEEAGLDLPKIEIPKIEIPKVEIPKIEIPPIVIPTPPSPPKGGSGIDSDFPDGKLSCSEFPSDYGAISLSWLGLGGWSGIQYVTIKDSAVSDIRTGIEGDGCEDGAMCSYACPPGYQKSQWPATQGATGQSVGGLECSGGKLRLTNPSLSKKLCMKGAGGVEVKNTMDKVVAVCRTDYPGTESETIPLAATPGSTNELTCPDAGSYYTWKQMATSAQYYVNPKGVSIQEGCQWGDGSRPIGNFAPINLGVGKKDGATFISIFQNKPTTNEKLDFKIEIKGDNLSGKCRYENGLFYGATGSNPDGCTVSFPPFLLLSRAPPPSPNPKPKSKSWREIYHMLNS</sequence>
<dbReference type="InterPro" id="IPR051526">
    <property type="entry name" value="Beta-Glucosidase_SUN"/>
</dbReference>
<feature type="chain" id="PRO_5002545628" description="Murein transglycosylase" evidence="12">
    <location>
        <begin position="21"/>
        <end position="450"/>
    </location>
</feature>
<evidence type="ECO:0000256" key="11">
    <source>
        <dbReference type="SAM" id="MobiDB-lite"/>
    </source>
</evidence>
<dbReference type="GO" id="GO:0031505">
    <property type="term" value="P:fungal-type cell wall organization"/>
    <property type="evidence" value="ECO:0007669"/>
    <property type="project" value="TreeGrafter"/>
</dbReference>
<evidence type="ECO:0000256" key="6">
    <source>
        <dbReference type="ARBA" id="ARBA00022801"/>
    </source>
</evidence>
<dbReference type="AlphaFoldDB" id="A0A0G2IZC4"/>